<feature type="region of interest" description="Disordered" evidence="1">
    <location>
        <begin position="1"/>
        <end position="28"/>
    </location>
</feature>
<accession>A0A1X7V9W7</accession>
<feature type="compositionally biased region" description="Basic and acidic residues" evidence="1">
    <location>
        <begin position="86"/>
        <end position="97"/>
    </location>
</feature>
<dbReference type="EnsemblMetazoa" id="Aqu2.1.36783_001">
    <property type="protein sequence ID" value="Aqu2.1.36783_001"/>
    <property type="gene ID" value="Aqu2.1.36783"/>
</dbReference>
<proteinExistence type="predicted"/>
<organism evidence="2">
    <name type="scientific">Amphimedon queenslandica</name>
    <name type="common">Sponge</name>
    <dbReference type="NCBI Taxonomy" id="400682"/>
    <lineage>
        <taxon>Eukaryota</taxon>
        <taxon>Metazoa</taxon>
        <taxon>Porifera</taxon>
        <taxon>Demospongiae</taxon>
        <taxon>Heteroscleromorpha</taxon>
        <taxon>Haplosclerida</taxon>
        <taxon>Niphatidae</taxon>
        <taxon>Amphimedon</taxon>
    </lineage>
</organism>
<reference evidence="2" key="1">
    <citation type="submission" date="2017-05" db="UniProtKB">
        <authorList>
            <consortium name="EnsemblMetazoa"/>
        </authorList>
    </citation>
    <scope>IDENTIFICATION</scope>
</reference>
<feature type="compositionally biased region" description="Basic and acidic residues" evidence="1">
    <location>
        <begin position="11"/>
        <end position="26"/>
    </location>
</feature>
<dbReference type="InParanoid" id="A0A1X7V9W7"/>
<dbReference type="AlphaFoldDB" id="A0A1X7V9W7"/>
<feature type="region of interest" description="Disordered" evidence="1">
    <location>
        <begin position="86"/>
        <end position="111"/>
    </location>
</feature>
<evidence type="ECO:0000256" key="1">
    <source>
        <dbReference type="SAM" id="MobiDB-lite"/>
    </source>
</evidence>
<evidence type="ECO:0000313" key="2">
    <source>
        <dbReference type="EnsemblMetazoa" id="Aqu2.1.36783_001"/>
    </source>
</evidence>
<protein>
    <submittedName>
        <fullName evidence="2">Uncharacterized protein</fullName>
    </submittedName>
</protein>
<sequence length="111" mass="12977">LQGSPLFSPKLEAHSSSHISSERNKASSDLPKLLVLPEAKRVTRRGGLNSRAKCITESQVLEEMKAKEERKKLNEELKAQRKIEKERKKIEKEEMKKEKVRQRQKNKDRKE</sequence>
<feature type="compositionally biased region" description="Basic residues" evidence="1">
    <location>
        <begin position="98"/>
        <end position="111"/>
    </location>
</feature>
<name>A0A1X7V9W7_AMPQE</name>